<organism evidence="2">
    <name type="scientific">Bifidobacterium breve</name>
    <dbReference type="NCBI Taxonomy" id="1685"/>
    <lineage>
        <taxon>Bacteria</taxon>
        <taxon>Bacillati</taxon>
        <taxon>Actinomycetota</taxon>
        <taxon>Actinomycetes</taxon>
        <taxon>Bifidobacteriales</taxon>
        <taxon>Bifidobacteriaceae</taxon>
        <taxon>Bifidobacterium</taxon>
    </lineage>
</organism>
<accession>A0A0A0UUX4</accession>
<dbReference type="InterPro" id="IPR010359">
    <property type="entry name" value="IrrE_HExxH"/>
</dbReference>
<evidence type="ECO:0000313" key="2">
    <source>
        <dbReference type="EMBL" id="AIW55083.1"/>
    </source>
</evidence>
<reference evidence="2" key="1">
    <citation type="journal article" date="2015" name="Appl. Environ. Microbiol.">
        <title>Discovery of a conjugative megaplasmid in Bifidobacterium breve.</title>
        <authorList>
            <person name="Bottacini F."/>
            <person name="O'Connell Motherway M."/>
            <person name="Casey E."/>
            <person name="McDonnell B."/>
            <person name="Mahony J."/>
            <person name="Ventura M."/>
            <person name="van Sinderen D."/>
        </authorList>
    </citation>
    <scope>NUCLEOTIDE SEQUENCE</scope>
    <source>
        <strain evidence="2">JCM 7017</strain>
        <plasmid evidence="2">megaplasmid pMP7017</plasmid>
    </source>
</reference>
<gene>
    <name evidence="2" type="ORF">B7017_p0030</name>
</gene>
<name>A0A0A0UUX4_BIFBR</name>
<feature type="domain" description="IrrE N-terminal-like" evidence="1">
    <location>
        <begin position="29"/>
        <end position="98"/>
    </location>
</feature>
<dbReference type="Gene3D" id="1.10.10.2910">
    <property type="match status" value="1"/>
</dbReference>
<sequence>MLTAASYDRQMPVSRDMTYEQMLDTVDGQQVHVIEASLDDKTSGIYCEAVQTIVIDERMTDVQKRCSLVHELFHWLHADDSHAEYGKTHAEWRVRRETAMFLINPADYVRAEREYDGEIYQMACELDVTVFVLEDYRRILEYKTAVRTD</sequence>
<protein>
    <recommendedName>
        <fullName evidence="1">IrrE N-terminal-like domain-containing protein</fullName>
    </recommendedName>
</protein>
<geneLocation type="plasmid" evidence="2">
    <name>megaplasmid pMP7017</name>
</geneLocation>
<keyword evidence="2" id="KW-0614">Plasmid</keyword>
<dbReference type="Pfam" id="PF06114">
    <property type="entry name" value="Peptidase_M78"/>
    <property type="match status" value="1"/>
</dbReference>
<proteinExistence type="predicted"/>
<dbReference type="EMBL" id="KM406416">
    <property type="protein sequence ID" value="AIW55083.1"/>
    <property type="molecule type" value="Genomic_DNA"/>
</dbReference>
<dbReference type="AlphaFoldDB" id="A0A0A0UUX4"/>
<evidence type="ECO:0000259" key="1">
    <source>
        <dbReference type="Pfam" id="PF06114"/>
    </source>
</evidence>